<dbReference type="SUPFAM" id="SSF101148">
    <property type="entry name" value="Plant invertase/pectin methylesterase inhibitor"/>
    <property type="match status" value="1"/>
</dbReference>
<evidence type="ECO:0000256" key="5">
    <source>
        <dbReference type="ARBA" id="ARBA00022801"/>
    </source>
</evidence>
<sequence length="744" mass="83181">MVMKRRMQGLKKKLQEFTSLCEVDALMIAYNGSNGEVTNTWPENQLELNRVIKRYIGINKAERDKHAINLADNNGRCKQDEMKNVIYGGDEKRLREMVSSLNKKLEETRELRNSLSEKDRRLQIGRYDDNVVVNDGVPPAYYCPEPLQSVKASRQAWSTGTDLVLQKEPLSIESIVQDTAMPCDDQWWQEFQDFVGVVIGIVVGVGREGAHKHTNGRESGMANGMKAVDTLCSTTQYKEACMNTLGPAASNSSLTPKDLVHIAIKTTLVEVRKVIDNSGPIGNTPNMNSTHKMAFEDCQKLFDYAVDELQASMSMVGDSDMHTMDDRIAELKSWLSAVISYYETCLDGLETHPEMKSAMQNGMVNATQLTSNALAIASEISSILKSFNIDISLPNPNSRKLLAAEDGFPTWFSGADRRLLARHDAGQRVTPNAVVALDGSGQYKSINAALKAYPKNHKGRFVIYVKAGVYRENVLIEKGLPNIFMYGDGPRKSIVTGKRSNTGGYPTFQTATFAVVAPGFIAKAMGFSNTAGPQGHQAVALRSQSDMSAYFNCRMDGYQDTLYAQTHRQFYRNCVISGTVDFIFGDGSTLIQNCLIIVRKPMDSQQNTVTAHGRTDKNEPTGIVIQNCRIVPEQKLFPDRLKIPTYLGRPWKKFSRTIIMESTLGDFIQPEGWMPWAGTFALDTLYYAEFGNRGPGSGTNRRVKWRGYRVIDRREAQQFTADPFIQGKTWLRYTGAPYMLGFKR</sequence>
<dbReference type="Gene3D" id="3.40.1810.10">
    <property type="entry name" value="Transcription factor, MADS-box"/>
    <property type="match status" value="1"/>
</dbReference>
<evidence type="ECO:0000256" key="3">
    <source>
        <dbReference type="ARBA" id="ARBA00007786"/>
    </source>
</evidence>
<evidence type="ECO:0000256" key="6">
    <source>
        <dbReference type="ARBA" id="ARBA00023085"/>
    </source>
</evidence>
<dbReference type="AlphaFoldDB" id="A0AAP0JNR4"/>
<dbReference type="InterPro" id="IPR036879">
    <property type="entry name" value="TF_MADSbox_sf"/>
</dbReference>
<dbReference type="SUPFAM" id="SSF55455">
    <property type="entry name" value="SRF-like"/>
    <property type="match status" value="1"/>
</dbReference>
<organism evidence="14 15">
    <name type="scientific">Stephania japonica</name>
    <dbReference type="NCBI Taxonomy" id="461633"/>
    <lineage>
        <taxon>Eukaryota</taxon>
        <taxon>Viridiplantae</taxon>
        <taxon>Streptophyta</taxon>
        <taxon>Embryophyta</taxon>
        <taxon>Tracheophyta</taxon>
        <taxon>Spermatophyta</taxon>
        <taxon>Magnoliopsida</taxon>
        <taxon>Ranunculales</taxon>
        <taxon>Menispermaceae</taxon>
        <taxon>Menispermoideae</taxon>
        <taxon>Cissampelideae</taxon>
        <taxon>Stephania</taxon>
    </lineage>
</organism>
<keyword evidence="5" id="KW-0378">Hydrolase</keyword>
<dbReference type="Pfam" id="PF01095">
    <property type="entry name" value="Pectinesterase"/>
    <property type="match status" value="1"/>
</dbReference>
<dbReference type="InterPro" id="IPR011050">
    <property type="entry name" value="Pectin_lyase_fold/virulence"/>
</dbReference>
<keyword evidence="6" id="KW-0063">Aspartyl esterase</keyword>
<keyword evidence="15" id="KW-1185">Reference proteome</keyword>
<dbReference type="InterPro" id="IPR033131">
    <property type="entry name" value="Pectinesterase_Asp_AS"/>
</dbReference>
<dbReference type="GO" id="GO:0030599">
    <property type="term" value="F:pectinesterase activity"/>
    <property type="evidence" value="ECO:0007669"/>
    <property type="project" value="UniProtKB-EC"/>
</dbReference>
<evidence type="ECO:0000256" key="9">
    <source>
        <dbReference type="ARBA" id="ARBA00047928"/>
    </source>
</evidence>
<dbReference type="PROSITE" id="PS00503">
    <property type="entry name" value="PECTINESTERASE_2"/>
    <property type="match status" value="1"/>
</dbReference>
<keyword evidence="7" id="KW-1015">Disulfide bond</keyword>
<dbReference type="EC" id="3.1.1.11" evidence="4"/>
<dbReference type="GO" id="GO:0046983">
    <property type="term" value="F:protein dimerization activity"/>
    <property type="evidence" value="ECO:0007669"/>
    <property type="project" value="InterPro"/>
</dbReference>
<evidence type="ECO:0000256" key="10">
    <source>
        <dbReference type="ARBA" id="ARBA00057335"/>
    </source>
</evidence>
<evidence type="ECO:0000256" key="7">
    <source>
        <dbReference type="ARBA" id="ARBA00023157"/>
    </source>
</evidence>
<evidence type="ECO:0000313" key="14">
    <source>
        <dbReference type="EMBL" id="KAK9136563.1"/>
    </source>
</evidence>
<evidence type="ECO:0000256" key="2">
    <source>
        <dbReference type="ARBA" id="ARBA00006027"/>
    </source>
</evidence>
<dbReference type="CDD" id="cd15798">
    <property type="entry name" value="PMEI-like_3"/>
    <property type="match status" value="1"/>
</dbReference>
<dbReference type="SMART" id="SM00856">
    <property type="entry name" value="PMEI"/>
    <property type="match status" value="1"/>
</dbReference>
<evidence type="ECO:0000256" key="1">
    <source>
        <dbReference type="ARBA" id="ARBA00005184"/>
    </source>
</evidence>
<comment type="catalytic activity">
    <reaction evidence="9">
        <text>[(1-&gt;4)-alpha-D-galacturonosyl methyl ester](n) + n H2O = [(1-&gt;4)-alpha-D-galacturonosyl](n) + n methanol + n H(+)</text>
        <dbReference type="Rhea" id="RHEA:22380"/>
        <dbReference type="Rhea" id="RHEA-COMP:14570"/>
        <dbReference type="Rhea" id="RHEA-COMP:14573"/>
        <dbReference type="ChEBI" id="CHEBI:15377"/>
        <dbReference type="ChEBI" id="CHEBI:15378"/>
        <dbReference type="ChEBI" id="CHEBI:17790"/>
        <dbReference type="ChEBI" id="CHEBI:140522"/>
        <dbReference type="ChEBI" id="CHEBI:140523"/>
        <dbReference type="EC" id="3.1.1.11"/>
    </reaction>
</comment>
<dbReference type="InterPro" id="IPR012334">
    <property type="entry name" value="Pectin_lyas_fold"/>
</dbReference>
<dbReference type="NCBIfam" id="TIGR01614">
    <property type="entry name" value="PME_inhib"/>
    <property type="match status" value="1"/>
</dbReference>
<comment type="caution">
    <text evidence="14">The sequence shown here is derived from an EMBL/GenBank/DDBJ whole genome shotgun (WGS) entry which is preliminary data.</text>
</comment>
<comment type="function">
    <text evidence="10">Acts in the modification of cell walls via demethylesterification of cell wall pectin.</text>
</comment>
<dbReference type="Pfam" id="PF04043">
    <property type="entry name" value="PMEI"/>
    <property type="match status" value="1"/>
</dbReference>
<keyword evidence="12" id="KW-0175">Coiled coil</keyword>
<dbReference type="PANTHER" id="PTHR31707">
    <property type="entry name" value="PECTINESTERASE"/>
    <property type="match status" value="1"/>
</dbReference>
<evidence type="ECO:0000256" key="11">
    <source>
        <dbReference type="PROSITE-ProRule" id="PRU10040"/>
    </source>
</evidence>
<comment type="similarity">
    <text evidence="3">In the C-terminal section; belongs to the pectinesterase family.</text>
</comment>
<feature type="domain" description="Pectinesterase inhibitor" evidence="13">
    <location>
        <begin position="223"/>
        <end position="376"/>
    </location>
</feature>
<dbReference type="EMBL" id="JBBNAE010000003">
    <property type="protein sequence ID" value="KAK9136563.1"/>
    <property type="molecule type" value="Genomic_DNA"/>
</dbReference>
<accession>A0AAP0JNR4</accession>
<evidence type="ECO:0000313" key="15">
    <source>
        <dbReference type="Proteomes" id="UP001417504"/>
    </source>
</evidence>
<feature type="coiled-coil region" evidence="12">
    <location>
        <begin position="91"/>
        <end position="118"/>
    </location>
</feature>
<evidence type="ECO:0000256" key="12">
    <source>
        <dbReference type="SAM" id="Coils"/>
    </source>
</evidence>
<comment type="pathway">
    <text evidence="1">Glycan metabolism; pectin degradation; 2-dehydro-3-deoxy-D-gluconate from pectin: step 1/5.</text>
</comment>
<dbReference type="InterPro" id="IPR035513">
    <property type="entry name" value="Invertase/methylesterase_inhib"/>
</dbReference>
<dbReference type="InterPro" id="IPR006501">
    <property type="entry name" value="Pectinesterase_inhib_dom"/>
</dbReference>
<dbReference type="FunFam" id="1.20.140.40:FF:000001">
    <property type="entry name" value="Pectinesterase"/>
    <property type="match status" value="1"/>
</dbReference>
<proteinExistence type="inferred from homology"/>
<evidence type="ECO:0000259" key="13">
    <source>
        <dbReference type="SMART" id="SM00856"/>
    </source>
</evidence>
<dbReference type="SUPFAM" id="SSF51126">
    <property type="entry name" value="Pectin lyase-like"/>
    <property type="match status" value="1"/>
</dbReference>
<reference evidence="14 15" key="1">
    <citation type="submission" date="2024-01" db="EMBL/GenBank/DDBJ databases">
        <title>Genome assemblies of Stephania.</title>
        <authorList>
            <person name="Yang L."/>
        </authorList>
    </citation>
    <scope>NUCLEOTIDE SEQUENCE [LARGE SCALE GENOMIC DNA]</scope>
    <source>
        <strain evidence="14">QJT</strain>
        <tissue evidence="14">Leaf</tissue>
    </source>
</reference>
<dbReference type="GO" id="GO:0003677">
    <property type="term" value="F:DNA binding"/>
    <property type="evidence" value="ECO:0007669"/>
    <property type="project" value="InterPro"/>
</dbReference>
<dbReference type="Gene3D" id="1.20.140.40">
    <property type="entry name" value="Invertase/pectin methylesterase inhibitor family protein"/>
    <property type="match status" value="1"/>
</dbReference>
<dbReference type="Gene3D" id="2.160.20.10">
    <property type="entry name" value="Single-stranded right-handed beta-helix, Pectin lyase-like"/>
    <property type="match status" value="1"/>
</dbReference>
<gene>
    <name evidence="14" type="ORF">Sjap_007157</name>
</gene>
<dbReference type="InterPro" id="IPR000070">
    <property type="entry name" value="Pectinesterase_cat"/>
</dbReference>
<evidence type="ECO:0000256" key="4">
    <source>
        <dbReference type="ARBA" id="ARBA00013229"/>
    </source>
</evidence>
<dbReference type="Proteomes" id="UP001417504">
    <property type="component" value="Unassembled WGS sequence"/>
</dbReference>
<evidence type="ECO:0000256" key="8">
    <source>
        <dbReference type="ARBA" id="ARBA00023180"/>
    </source>
</evidence>
<dbReference type="GO" id="GO:0004857">
    <property type="term" value="F:enzyme inhibitor activity"/>
    <property type="evidence" value="ECO:0007669"/>
    <property type="project" value="InterPro"/>
</dbReference>
<dbReference type="GO" id="GO:0042545">
    <property type="term" value="P:cell wall modification"/>
    <property type="evidence" value="ECO:0007669"/>
    <property type="project" value="InterPro"/>
</dbReference>
<name>A0AAP0JNR4_9MAGN</name>
<feature type="active site" evidence="11">
    <location>
        <position position="581"/>
    </location>
</feature>
<dbReference type="FunFam" id="2.160.20.10:FF:000001">
    <property type="entry name" value="Pectinesterase"/>
    <property type="match status" value="1"/>
</dbReference>
<protein>
    <recommendedName>
        <fullName evidence="4">pectinesterase</fullName>
        <ecNumber evidence="4">3.1.1.11</ecNumber>
    </recommendedName>
</protein>
<keyword evidence="8" id="KW-0325">Glycoprotein</keyword>
<comment type="similarity">
    <text evidence="2">In the N-terminal section; belongs to the PMEI family.</text>
</comment>